<gene>
    <name evidence="1" type="ORF">M9Y10_007357</name>
</gene>
<proteinExistence type="predicted"/>
<name>A0ABR2J1Y5_9EUKA</name>
<reference evidence="1 2" key="1">
    <citation type="submission" date="2024-04" db="EMBL/GenBank/DDBJ databases">
        <title>Tritrichomonas musculus Genome.</title>
        <authorList>
            <person name="Alves-Ferreira E."/>
            <person name="Grigg M."/>
            <person name="Lorenzi H."/>
            <person name="Galac M."/>
        </authorList>
    </citation>
    <scope>NUCLEOTIDE SEQUENCE [LARGE SCALE GENOMIC DNA]</scope>
    <source>
        <strain evidence="1 2">EAF2021</strain>
    </source>
</reference>
<accession>A0ABR2J1Y5</accession>
<evidence type="ECO:0000313" key="1">
    <source>
        <dbReference type="EMBL" id="KAK8871622.1"/>
    </source>
</evidence>
<organism evidence="1 2">
    <name type="scientific">Tritrichomonas musculus</name>
    <dbReference type="NCBI Taxonomy" id="1915356"/>
    <lineage>
        <taxon>Eukaryota</taxon>
        <taxon>Metamonada</taxon>
        <taxon>Parabasalia</taxon>
        <taxon>Tritrichomonadida</taxon>
        <taxon>Tritrichomonadidae</taxon>
        <taxon>Tritrichomonas</taxon>
    </lineage>
</organism>
<sequence length="204" mass="24426">MQKILSTSKDEKLALTMMEPFFDLIRKIGLNKVEDFCGDLKKHSSFENQKNLLKIHFKKEDLFLLLSYLINATEPDKFIPRQLRRVGYHNKNIILTYIAYYYPDIMLYVCHNFNQFEFVHKLHDIDILEYRWEQKIKKIQDIAKKDPTLKRIDYDKGLIDDSNIKNNQQEHLSVLKTDSKLYLENTKGLVLVDDFFTENKKKDE</sequence>
<dbReference type="Proteomes" id="UP001470230">
    <property type="component" value="Unassembled WGS sequence"/>
</dbReference>
<protein>
    <submittedName>
        <fullName evidence="1">Uncharacterized protein</fullName>
    </submittedName>
</protein>
<dbReference type="EMBL" id="JAPFFF010000013">
    <property type="protein sequence ID" value="KAK8871622.1"/>
    <property type="molecule type" value="Genomic_DNA"/>
</dbReference>
<evidence type="ECO:0000313" key="2">
    <source>
        <dbReference type="Proteomes" id="UP001470230"/>
    </source>
</evidence>
<comment type="caution">
    <text evidence="1">The sequence shown here is derived from an EMBL/GenBank/DDBJ whole genome shotgun (WGS) entry which is preliminary data.</text>
</comment>
<keyword evidence="2" id="KW-1185">Reference proteome</keyword>